<evidence type="ECO:0000256" key="2">
    <source>
        <dbReference type="ARBA" id="ARBA00021549"/>
    </source>
</evidence>
<reference evidence="13 14" key="1">
    <citation type="submission" date="2018-10" db="EMBL/GenBank/DDBJ databases">
        <title>Pseudomonas leptonychotis sp. nov., isolated from Weddell seals in Antarctica.</title>
        <authorList>
            <person name="Novakova D."/>
            <person name="Svec P."/>
            <person name="Kralova S."/>
            <person name="Kristofova L."/>
            <person name="Zeman M."/>
            <person name="Pantucek R."/>
            <person name="Maslanova I."/>
            <person name="Sedlacek I."/>
        </authorList>
    </citation>
    <scope>NUCLEOTIDE SEQUENCE [LARGE SCALE GENOMIC DNA]</scope>
    <source>
        <strain evidence="13 14">CCM 8849</strain>
    </source>
</reference>
<evidence type="ECO:0000256" key="4">
    <source>
        <dbReference type="ARBA" id="ARBA00022481"/>
    </source>
</evidence>
<dbReference type="OrthoDB" id="5732776at2"/>
<dbReference type="Pfam" id="PF12019">
    <property type="entry name" value="GspH"/>
    <property type="match status" value="1"/>
</dbReference>
<dbReference type="SUPFAM" id="SSF54523">
    <property type="entry name" value="Pili subunits"/>
    <property type="match status" value="1"/>
</dbReference>
<dbReference type="InterPro" id="IPR022346">
    <property type="entry name" value="T2SS_GspH"/>
</dbReference>
<evidence type="ECO:0000256" key="11">
    <source>
        <dbReference type="SAM" id="Phobius"/>
    </source>
</evidence>
<evidence type="ECO:0000256" key="10">
    <source>
        <dbReference type="ARBA" id="ARBA00030775"/>
    </source>
</evidence>
<keyword evidence="7 11" id="KW-1133">Transmembrane helix</keyword>
<evidence type="ECO:0000259" key="12">
    <source>
        <dbReference type="Pfam" id="PF12019"/>
    </source>
</evidence>
<sequence>MENGTSLLESLIILVVLSILASTAMPAASSWLERSRLESVTHQIRQDIGFARAQAVTQQREVLIQPASANCWACGWQVGYVESIGSSTTSELTNTQVLIKRAALDSRLRVTSNQPWRAGATFLPSGEAVQPNRAFAAGTFTVCSANHDVSYKIIINKAGRARILRQHAGCL</sequence>
<dbReference type="GO" id="GO:0005886">
    <property type="term" value="C:plasma membrane"/>
    <property type="evidence" value="ECO:0007669"/>
    <property type="project" value="UniProtKB-SubCell"/>
</dbReference>
<keyword evidence="4" id="KW-0488">Methylation</keyword>
<keyword evidence="5" id="KW-0997">Cell inner membrane</keyword>
<keyword evidence="8 11" id="KW-0472">Membrane</keyword>
<dbReference type="GO" id="GO:0015627">
    <property type="term" value="C:type II protein secretion system complex"/>
    <property type="evidence" value="ECO:0007669"/>
    <property type="project" value="InterPro"/>
</dbReference>
<accession>A0A4T2A453</accession>
<proteinExistence type="inferred from homology"/>
<dbReference type="GO" id="GO:0015628">
    <property type="term" value="P:protein secretion by the type II secretion system"/>
    <property type="evidence" value="ECO:0007669"/>
    <property type="project" value="InterPro"/>
</dbReference>
<dbReference type="Proteomes" id="UP000307541">
    <property type="component" value="Unassembled WGS sequence"/>
</dbReference>
<comment type="subcellular location">
    <subcellularLocation>
        <location evidence="1">Cell inner membrane</location>
        <topology evidence="1">Single-pass membrane protein</topology>
    </subcellularLocation>
</comment>
<evidence type="ECO:0000256" key="3">
    <source>
        <dbReference type="ARBA" id="ARBA00022475"/>
    </source>
</evidence>
<dbReference type="Gene3D" id="3.55.40.10">
    <property type="entry name" value="minor pseudopilin epsh domain"/>
    <property type="match status" value="1"/>
</dbReference>
<name>A0A4T2A453_9PSED</name>
<keyword evidence="14" id="KW-1185">Reference proteome</keyword>
<keyword evidence="3" id="KW-1003">Cell membrane</keyword>
<evidence type="ECO:0000313" key="14">
    <source>
        <dbReference type="Proteomes" id="UP000307541"/>
    </source>
</evidence>
<evidence type="ECO:0000313" key="13">
    <source>
        <dbReference type="EMBL" id="TIH09856.1"/>
    </source>
</evidence>
<protein>
    <recommendedName>
        <fullName evidence="2">Type II secretion system protein H</fullName>
    </recommendedName>
    <alternativeName>
        <fullName evidence="10">General secretion pathway protein H</fullName>
    </alternativeName>
</protein>
<evidence type="ECO:0000256" key="7">
    <source>
        <dbReference type="ARBA" id="ARBA00022989"/>
    </source>
</evidence>
<feature type="transmembrane region" description="Helical" evidence="11">
    <location>
        <begin position="12"/>
        <end position="32"/>
    </location>
</feature>
<evidence type="ECO:0000256" key="8">
    <source>
        <dbReference type="ARBA" id="ARBA00023136"/>
    </source>
</evidence>
<evidence type="ECO:0000256" key="9">
    <source>
        <dbReference type="ARBA" id="ARBA00025772"/>
    </source>
</evidence>
<comment type="caution">
    <text evidence="13">The sequence shown here is derived from an EMBL/GenBank/DDBJ whole genome shotgun (WGS) entry which is preliminary data.</text>
</comment>
<dbReference type="AlphaFoldDB" id="A0A4T2A453"/>
<comment type="similarity">
    <text evidence="9">Belongs to the GSP H family.</text>
</comment>
<keyword evidence="6 11" id="KW-0812">Transmembrane</keyword>
<feature type="domain" description="General secretion pathway GspH" evidence="12">
    <location>
        <begin position="42"/>
        <end position="159"/>
    </location>
</feature>
<organism evidence="13 14">
    <name type="scientific">Pseudomonas leptonychotis</name>
    <dbReference type="NCBI Taxonomy" id="2448482"/>
    <lineage>
        <taxon>Bacteria</taxon>
        <taxon>Pseudomonadati</taxon>
        <taxon>Pseudomonadota</taxon>
        <taxon>Gammaproteobacteria</taxon>
        <taxon>Pseudomonadales</taxon>
        <taxon>Pseudomonadaceae</taxon>
        <taxon>Pseudomonas</taxon>
    </lineage>
</organism>
<dbReference type="InterPro" id="IPR045584">
    <property type="entry name" value="Pilin-like"/>
</dbReference>
<evidence type="ECO:0000256" key="5">
    <source>
        <dbReference type="ARBA" id="ARBA00022519"/>
    </source>
</evidence>
<gene>
    <name evidence="13" type="ORF">D8779_03935</name>
</gene>
<evidence type="ECO:0000256" key="1">
    <source>
        <dbReference type="ARBA" id="ARBA00004377"/>
    </source>
</evidence>
<evidence type="ECO:0000256" key="6">
    <source>
        <dbReference type="ARBA" id="ARBA00022692"/>
    </source>
</evidence>
<dbReference type="EMBL" id="RFLV01000001">
    <property type="protein sequence ID" value="TIH09856.1"/>
    <property type="molecule type" value="Genomic_DNA"/>
</dbReference>